<gene>
    <name evidence="2" type="ORF">UV76_C0011G0018</name>
</gene>
<dbReference type="STRING" id="1618738.UV76_C0011G0018"/>
<feature type="transmembrane region" description="Helical" evidence="1">
    <location>
        <begin position="58"/>
        <end position="78"/>
    </location>
</feature>
<protein>
    <submittedName>
        <fullName evidence="2">Uncharacterized protein</fullName>
    </submittedName>
</protein>
<feature type="transmembrane region" description="Helical" evidence="1">
    <location>
        <begin position="113"/>
        <end position="131"/>
    </location>
</feature>
<evidence type="ECO:0000313" key="2">
    <source>
        <dbReference type="EMBL" id="KKT00346.1"/>
    </source>
</evidence>
<feature type="transmembrane region" description="Helical" evidence="1">
    <location>
        <begin position="165"/>
        <end position="185"/>
    </location>
</feature>
<keyword evidence="1" id="KW-0812">Transmembrane</keyword>
<proteinExistence type="predicted"/>
<feature type="transmembrane region" description="Helical" evidence="1">
    <location>
        <begin position="143"/>
        <end position="159"/>
    </location>
</feature>
<organism evidence="2 3">
    <name type="scientific">Candidatus Nomurabacteria bacterium GW2011_GWA2_43_15</name>
    <dbReference type="NCBI Taxonomy" id="1618738"/>
    <lineage>
        <taxon>Bacteria</taxon>
        <taxon>Candidatus Nomuraibacteriota</taxon>
    </lineage>
</organism>
<evidence type="ECO:0000313" key="3">
    <source>
        <dbReference type="Proteomes" id="UP000034646"/>
    </source>
</evidence>
<evidence type="ECO:0000256" key="1">
    <source>
        <dbReference type="SAM" id="Phobius"/>
    </source>
</evidence>
<reference evidence="2 3" key="1">
    <citation type="journal article" date="2015" name="Nature">
        <title>rRNA introns, odd ribosomes, and small enigmatic genomes across a large radiation of phyla.</title>
        <authorList>
            <person name="Brown C.T."/>
            <person name="Hug L.A."/>
            <person name="Thomas B.C."/>
            <person name="Sharon I."/>
            <person name="Castelle C.J."/>
            <person name="Singh A."/>
            <person name="Wilkins M.J."/>
            <person name="Williams K.H."/>
            <person name="Banfield J.F."/>
        </authorList>
    </citation>
    <scope>NUCLEOTIDE SEQUENCE [LARGE SCALE GENOMIC DNA]</scope>
</reference>
<feature type="transmembrane region" description="Helical" evidence="1">
    <location>
        <begin position="34"/>
        <end position="52"/>
    </location>
</feature>
<keyword evidence="1" id="KW-1133">Transmembrane helix</keyword>
<feature type="transmembrane region" description="Helical" evidence="1">
    <location>
        <begin position="90"/>
        <end position="107"/>
    </location>
</feature>
<feature type="transmembrane region" description="Helical" evidence="1">
    <location>
        <begin position="6"/>
        <end position="22"/>
    </location>
</feature>
<keyword evidence="1" id="KW-0472">Membrane</keyword>
<accession>A0A0G1DQX8</accession>
<comment type="caution">
    <text evidence="2">The sequence shown here is derived from an EMBL/GenBank/DDBJ whole genome shotgun (WGS) entry which is preliminary data.</text>
</comment>
<dbReference type="EMBL" id="LCFS01000011">
    <property type="protein sequence ID" value="KKT00346.1"/>
    <property type="molecule type" value="Genomic_DNA"/>
</dbReference>
<dbReference type="Proteomes" id="UP000034646">
    <property type="component" value="Unassembled WGS sequence"/>
</dbReference>
<name>A0A0G1DQX8_9BACT</name>
<sequence length="199" mass="22665">MLPEKVIIIGIFLNIIGYYFYFKNMFFGQTRPNLVSWFIWMLAPFLGVFFQLKAGAGFSVLPIFMAGFGPFLVLLVSILKKNGYWKITSLDVICGILSIIALALYILTKNLAASIIFVILSDGLAAIPTLVKSWQFPESETSSIYLTGIFSQIIGLLIIKEWIFTIYALGIYFIMINILIVSCIYRKKIFNMLYFKNDQ</sequence>
<dbReference type="AlphaFoldDB" id="A0A0G1DQX8"/>